<dbReference type="AlphaFoldDB" id="A0A382SQR4"/>
<dbReference type="EMBL" id="UINC01130443">
    <property type="protein sequence ID" value="SVD11508.1"/>
    <property type="molecule type" value="Genomic_DNA"/>
</dbReference>
<evidence type="ECO:0000313" key="1">
    <source>
        <dbReference type="EMBL" id="SVD11508.1"/>
    </source>
</evidence>
<accession>A0A382SQR4</accession>
<protein>
    <submittedName>
        <fullName evidence="1">Uncharacterized protein</fullName>
    </submittedName>
</protein>
<proteinExistence type="predicted"/>
<gene>
    <name evidence="1" type="ORF">METZ01_LOCUS364362</name>
</gene>
<feature type="non-terminal residue" evidence="1">
    <location>
        <position position="49"/>
    </location>
</feature>
<name>A0A382SQR4_9ZZZZ</name>
<reference evidence="1" key="1">
    <citation type="submission" date="2018-05" db="EMBL/GenBank/DDBJ databases">
        <authorList>
            <person name="Lanie J.A."/>
            <person name="Ng W.-L."/>
            <person name="Kazmierczak K.M."/>
            <person name="Andrzejewski T.M."/>
            <person name="Davidsen T.M."/>
            <person name="Wayne K.J."/>
            <person name="Tettelin H."/>
            <person name="Glass J.I."/>
            <person name="Rusch D."/>
            <person name="Podicherti R."/>
            <person name="Tsui H.-C.T."/>
            <person name="Winkler M.E."/>
        </authorList>
    </citation>
    <scope>NUCLEOTIDE SEQUENCE</scope>
</reference>
<organism evidence="1">
    <name type="scientific">marine metagenome</name>
    <dbReference type="NCBI Taxonomy" id="408172"/>
    <lineage>
        <taxon>unclassified sequences</taxon>
        <taxon>metagenomes</taxon>
        <taxon>ecological metagenomes</taxon>
    </lineage>
</organism>
<sequence>MSVKLIKAKNDLELAKYNLILSIKGKKRHNHLFSSLIIQSINGFHIKSI</sequence>